<accession>A0ABV3GTD4</accession>
<gene>
    <name evidence="1" type="ORF">AB0I59_40435</name>
</gene>
<evidence type="ECO:0000313" key="1">
    <source>
        <dbReference type="EMBL" id="MEV0974895.1"/>
    </source>
</evidence>
<evidence type="ECO:0008006" key="3">
    <source>
        <dbReference type="Google" id="ProtNLM"/>
    </source>
</evidence>
<evidence type="ECO:0000313" key="2">
    <source>
        <dbReference type="Proteomes" id="UP001551675"/>
    </source>
</evidence>
<reference evidence="1 2" key="1">
    <citation type="submission" date="2024-06" db="EMBL/GenBank/DDBJ databases">
        <title>The Natural Products Discovery Center: Release of the First 8490 Sequenced Strains for Exploring Actinobacteria Biosynthetic Diversity.</title>
        <authorList>
            <person name="Kalkreuter E."/>
            <person name="Kautsar S.A."/>
            <person name="Yang D."/>
            <person name="Bader C.D."/>
            <person name="Teijaro C.N."/>
            <person name="Fluegel L."/>
            <person name="Davis C.M."/>
            <person name="Simpson J.R."/>
            <person name="Lauterbach L."/>
            <person name="Steele A.D."/>
            <person name="Gui C."/>
            <person name="Meng S."/>
            <person name="Li G."/>
            <person name="Viehrig K."/>
            <person name="Ye F."/>
            <person name="Su P."/>
            <person name="Kiefer A.F."/>
            <person name="Nichols A."/>
            <person name="Cepeda A.J."/>
            <person name="Yan W."/>
            <person name="Fan B."/>
            <person name="Jiang Y."/>
            <person name="Adhikari A."/>
            <person name="Zheng C.-J."/>
            <person name="Schuster L."/>
            <person name="Cowan T.M."/>
            <person name="Smanski M.J."/>
            <person name="Chevrette M.G."/>
            <person name="De Carvalho L.P.S."/>
            <person name="Shen B."/>
        </authorList>
    </citation>
    <scope>NUCLEOTIDE SEQUENCE [LARGE SCALE GENOMIC DNA]</scope>
    <source>
        <strain evidence="1 2">NPDC050100</strain>
    </source>
</reference>
<protein>
    <recommendedName>
        <fullName evidence="3">IS110 family transposase</fullName>
    </recommendedName>
</protein>
<sequence>MPCAAWPTRYQALTAEIEDLDAHLAALVAQARPELLAVHGVGPETAAQLLITCGDNPDRLASSRPYGQRVEEAGEAGVEVGAAQRDGLVPVVGIMAAAAKGTAGGPYVAYSGISMDAAHVTGAAATSCVIRRRSCSSLSRHSFGRHVRRRTWSE</sequence>
<dbReference type="Proteomes" id="UP001551675">
    <property type="component" value="Unassembled WGS sequence"/>
</dbReference>
<dbReference type="EMBL" id="JBFALK010000037">
    <property type="protein sequence ID" value="MEV0974895.1"/>
    <property type="molecule type" value="Genomic_DNA"/>
</dbReference>
<organism evidence="1 2">
    <name type="scientific">Microtetraspora glauca</name>
    <dbReference type="NCBI Taxonomy" id="1996"/>
    <lineage>
        <taxon>Bacteria</taxon>
        <taxon>Bacillati</taxon>
        <taxon>Actinomycetota</taxon>
        <taxon>Actinomycetes</taxon>
        <taxon>Streptosporangiales</taxon>
        <taxon>Streptosporangiaceae</taxon>
        <taxon>Microtetraspora</taxon>
    </lineage>
</organism>
<comment type="caution">
    <text evidence="1">The sequence shown here is derived from an EMBL/GenBank/DDBJ whole genome shotgun (WGS) entry which is preliminary data.</text>
</comment>
<dbReference type="RefSeq" id="WP_358142009.1">
    <property type="nucleotide sequence ID" value="NZ_JBFALK010000037.1"/>
</dbReference>
<proteinExistence type="predicted"/>
<keyword evidence="2" id="KW-1185">Reference proteome</keyword>
<name>A0ABV3GTD4_MICGL</name>